<reference evidence="3" key="1">
    <citation type="submission" date="2022-11" db="UniProtKB">
        <authorList>
            <consortium name="WormBaseParasite"/>
        </authorList>
    </citation>
    <scope>IDENTIFICATION</scope>
</reference>
<sequence>MKLLNESSVQISLCKKSIGSSHPNKKWSLLSQVQIDGPSVYQVSLRLPQQSPIVELFAGERMLKIRRHKMRKHKRRKRYDRDYFKYQKYHRQKKAKAESLFRSRMSKMLEEYKAFDPEKYIKNIITCAKKDVTKDVSPSGRRKYPHWSTLVTLEELYGLPPTSYIDKKAGLAEAEERDKIRQLKKEYDQKYRGFLFRRNDSYSGPKQVSVLEERQEISNETVVQEKRRDDCSTDSEKTTVKADSPDDVIDSKSS</sequence>
<evidence type="ECO:0000313" key="2">
    <source>
        <dbReference type="Proteomes" id="UP000887581"/>
    </source>
</evidence>
<accession>A0A915Q4Q7</accession>
<dbReference type="AlphaFoldDB" id="A0A915Q4Q7"/>
<feature type="region of interest" description="Disordered" evidence="1">
    <location>
        <begin position="207"/>
        <end position="254"/>
    </location>
</feature>
<dbReference type="WBParaSite" id="sdigi.contig93.g4154.t1">
    <property type="protein sequence ID" value="sdigi.contig93.g4154.t1"/>
    <property type="gene ID" value="sdigi.contig93.g4154"/>
</dbReference>
<name>A0A915Q4Q7_9BILA</name>
<protein>
    <submittedName>
        <fullName evidence="3">Uncharacterized protein</fullName>
    </submittedName>
</protein>
<feature type="compositionally biased region" description="Basic and acidic residues" evidence="1">
    <location>
        <begin position="211"/>
        <end position="254"/>
    </location>
</feature>
<evidence type="ECO:0000313" key="3">
    <source>
        <dbReference type="WBParaSite" id="sdigi.contig93.g4154.t1"/>
    </source>
</evidence>
<proteinExistence type="predicted"/>
<dbReference type="Proteomes" id="UP000887581">
    <property type="component" value="Unplaced"/>
</dbReference>
<keyword evidence="2" id="KW-1185">Reference proteome</keyword>
<evidence type="ECO:0000256" key="1">
    <source>
        <dbReference type="SAM" id="MobiDB-lite"/>
    </source>
</evidence>
<organism evidence="2 3">
    <name type="scientific">Setaria digitata</name>
    <dbReference type="NCBI Taxonomy" id="48799"/>
    <lineage>
        <taxon>Eukaryota</taxon>
        <taxon>Metazoa</taxon>
        <taxon>Ecdysozoa</taxon>
        <taxon>Nematoda</taxon>
        <taxon>Chromadorea</taxon>
        <taxon>Rhabditida</taxon>
        <taxon>Spirurina</taxon>
        <taxon>Spiruromorpha</taxon>
        <taxon>Filarioidea</taxon>
        <taxon>Setariidae</taxon>
        <taxon>Setaria</taxon>
    </lineage>
</organism>